<dbReference type="AlphaFoldDB" id="A0A7G1I0K3"/>
<dbReference type="EMBL" id="AP023322">
    <property type="protein sequence ID" value="BCI64592.1"/>
    <property type="molecule type" value="Genomic_DNA"/>
</dbReference>
<evidence type="ECO:0000313" key="3">
    <source>
        <dbReference type="EMBL" id="BCI64592.1"/>
    </source>
</evidence>
<organism evidence="3 4">
    <name type="scientific">Coprobacter secundus subsp. similis</name>
    <dbReference type="NCBI Taxonomy" id="2751153"/>
    <lineage>
        <taxon>Bacteria</taxon>
        <taxon>Pseudomonadati</taxon>
        <taxon>Bacteroidota</taxon>
        <taxon>Bacteroidia</taxon>
        <taxon>Bacteroidales</taxon>
        <taxon>Barnesiellaceae</taxon>
        <taxon>Coprobacter</taxon>
    </lineage>
</organism>
<dbReference type="GO" id="GO:0016747">
    <property type="term" value="F:acyltransferase activity, transferring groups other than amino-acyl groups"/>
    <property type="evidence" value="ECO:0007669"/>
    <property type="project" value="InterPro"/>
</dbReference>
<sequence>MRKPEFDIMKGILIVLVVIGHTSIRLPYIDLFWFHMPTFFMITGYLSQRWVSFNDTAYLRHKAFQLLVPYLSYSILLFLFIGYSPLWKYMLKVFLGGTLNITPFSYPFWYVNTLLVALVAFGLIKQLTQSLQLLLIASLYLIVHLMTYWDFHPPVPWGIDNAMGALVFIYIGDKFKVYKTQKWHYSLLCVPVLFTFINKWGGVNYRINMASIEYNHLILDLLVPCIFAFAIYLLCMYLKKWKYITYFFSVLGHSSLTIYFTHAALLYVLAPLIGQPIAVACCLIAGALFQHIFTRFNITRTLFLGNMK</sequence>
<feature type="transmembrane region" description="Helical" evidence="1">
    <location>
        <begin position="63"/>
        <end position="86"/>
    </location>
</feature>
<dbReference type="KEGG" id="copr:Cop2CBH44_29450"/>
<feature type="transmembrane region" description="Helical" evidence="1">
    <location>
        <begin position="106"/>
        <end position="124"/>
    </location>
</feature>
<feature type="transmembrane region" description="Helical" evidence="1">
    <location>
        <begin position="276"/>
        <end position="298"/>
    </location>
</feature>
<feature type="transmembrane region" description="Helical" evidence="1">
    <location>
        <begin position="183"/>
        <end position="202"/>
    </location>
</feature>
<name>A0A7G1I0K3_9BACT</name>
<keyword evidence="1" id="KW-0812">Transmembrane</keyword>
<keyword evidence="1" id="KW-1133">Transmembrane helix</keyword>
<feature type="transmembrane region" description="Helical" evidence="1">
    <location>
        <begin position="246"/>
        <end position="270"/>
    </location>
</feature>
<feature type="transmembrane region" description="Helical" evidence="1">
    <location>
        <begin position="32"/>
        <end position="51"/>
    </location>
</feature>
<protein>
    <recommendedName>
        <fullName evidence="2">Acyltransferase 3 domain-containing protein</fullName>
    </recommendedName>
</protein>
<evidence type="ECO:0000256" key="1">
    <source>
        <dbReference type="SAM" id="Phobius"/>
    </source>
</evidence>
<evidence type="ECO:0000313" key="4">
    <source>
        <dbReference type="Proteomes" id="UP000594042"/>
    </source>
</evidence>
<evidence type="ECO:0000259" key="2">
    <source>
        <dbReference type="Pfam" id="PF01757"/>
    </source>
</evidence>
<feature type="transmembrane region" description="Helical" evidence="1">
    <location>
        <begin position="155"/>
        <end position="171"/>
    </location>
</feature>
<dbReference type="Proteomes" id="UP000594042">
    <property type="component" value="Chromosome"/>
</dbReference>
<feature type="transmembrane region" description="Helical" evidence="1">
    <location>
        <begin position="131"/>
        <end position="149"/>
    </location>
</feature>
<accession>A0A7G1I0K3</accession>
<dbReference type="PANTHER" id="PTHR37312">
    <property type="entry name" value="MEMBRANE-BOUND ACYLTRANSFERASE YKRP-RELATED"/>
    <property type="match status" value="1"/>
</dbReference>
<reference evidence="4" key="1">
    <citation type="submission" date="2020-07" db="EMBL/GenBank/DDBJ databases">
        <title>Complete genome sequencing of Coprobacter sp. strain 2CBH44.</title>
        <authorList>
            <person name="Sakamoto M."/>
            <person name="Murakami T."/>
            <person name="Mori H."/>
        </authorList>
    </citation>
    <scope>NUCLEOTIDE SEQUENCE [LARGE SCALE GENOMIC DNA]</scope>
    <source>
        <strain evidence="4">2CBH44</strain>
    </source>
</reference>
<feature type="transmembrane region" description="Helical" evidence="1">
    <location>
        <begin position="214"/>
        <end position="234"/>
    </location>
</feature>
<feature type="transmembrane region" description="Helical" evidence="1">
    <location>
        <begin position="7"/>
        <end position="26"/>
    </location>
</feature>
<dbReference type="Pfam" id="PF01757">
    <property type="entry name" value="Acyl_transf_3"/>
    <property type="match status" value="1"/>
</dbReference>
<keyword evidence="1" id="KW-0472">Membrane</keyword>
<proteinExistence type="predicted"/>
<gene>
    <name evidence="3" type="ORF">Cop2CBH44_29450</name>
</gene>
<feature type="domain" description="Acyltransferase 3" evidence="2">
    <location>
        <begin position="5"/>
        <end position="288"/>
    </location>
</feature>
<dbReference type="InterPro" id="IPR052734">
    <property type="entry name" value="Nod_factor_acetyltransferase"/>
</dbReference>
<keyword evidence="4" id="KW-1185">Reference proteome</keyword>
<dbReference type="PANTHER" id="PTHR37312:SF1">
    <property type="entry name" value="MEMBRANE-BOUND ACYLTRANSFERASE YKRP-RELATED"/>
    <property type="match status" value="1"/>
</dbReference>
<dbReference type="InterPro" id="IPR002656">
    <property type="entry name" value="Acyl_transf_3_dom"/>
</dbReference>